<dbReference type="InterPro" id="IPR036226">
    <property type="entry name" value="LipOase_C_sf"/>
</dbReference>
<dbReference type="GeneID" id="66978411"/>
<dbReference type="GO" id="GO:0050584">
    <property type="term" value="F:linoleate 11-lipoxygenase activity"/>
    <property type="evidence" value="ECO:0007669"/>
    <property type="project" value="UniProtKB-ARBA"/>
</dbReference>
<dbReference type="PANTHER" id="PTHR11771">
    <property type="entry name" value="LIPOXYGENASE"/>
    <property type="match status" value="1"/>
</dbReference>
<proteinExistence type="inferred from homology"/>
<dbReference type="Gene3D" id="3.10.450.60">
    <property type="match status" value="1"/>
</dbReference>
<keyword evidence="4 7" id="KW-0223">Dioxygenase</keyword>
<dbReference type="GO" id="GO:0034440">
    <property type="term" value="P:lipid oxidation"/>
    <property type="evidence" value="ECO:0007669"/>
    <property type="project" value="InterPro"/>
</dbReference>
<dbReference type="Proteomes" id="UP000637239">
    <property type="component" value="Chromosome 1"/>
</dbReference>
<dbReference type="InterPro" id="IPR020833">
    <property type="entry name" value="LipOase_Fe_BS"/>
</dbReference>
<evidence type="ECO:0000256" key="4">
    <source>
        <dbReference type="ARBA" id="ARBA00022964"/>
    </source>
</evidence>
<evidence type="ECO:0000259" key="8">
    <source>
        <dbReference type="PROSITE" id="PS51393"/>
    </source>
</evidence>
<reference evidence="9" key="2">
    <citation type="submission" date="2021-02" db="EMBL/GenBank/DDBJ databases">
        <title>Aspergillus chevalieri M1 genome sequence.</title>
        <authorList>
            <person name="Kadooka C."/>
            <person name="Mori K."/>
            <person name="Futagami T."/>
        </authorList>
    </citation>
    <scope>NUCLEOTIDE SEQUENCE</scope>
    <source>
        <strain evidence="9">M1</strain>
    </source>
</reference>
<keyword evidence="6 7" id="KW-0408">Iron</keyword>
<gene>
    <name evidence="9" type="ORF">ACHE_11454A</name>
</gene>
<dbReference type="AlphaFoldDB" id="A0A7R7VGT2"/>
<organism evidence="9 10">
    <name type="scientific">Aspergillus chevalieri</name>
    <name type="common">Eurotium chevalieri</name>
    <dbReference type="NCBI Taxonomy" id="182096"/>
    <lineage>
        <taxon>Eukaryota</taxon>
        <taxon>Fungi</taxon>
        <taxon>Dikarya</taxon>
        <taxon>Ascomycota</taxon>
        <taxon>Pezizomycotina</taxon>
        <taxon>Eurotiomycetes</taxon>
        <taxon>Eurotiomycetidae</taxon>
        <taxon>Eurotiales</taxon>
        <taxon>Aspergillaceae</taxon>
        <taxon>Aspergillus</taxon>
        <taxon>Aspergillus subgen. Aspergillus</taxon>
    </lineage>
</organism>
<protein>
    <recommendedName>
        <fullName evidence="2">Manganese lipoxygenase</fullName>
    </recommendedName>
</protein>
<evidence type="ECO:0000256" key="1">
    <source>
        <dbReference type="ARBA" id="ARBA00001962"/>
    </source>
</evidence>
<comment type="similarity">
    <text evidence="7">Belongs to the lipoxygenase family.</text>
</comment>
<reference evidence="9" key="1">
    <citation type="submission" date="2021-01" db="EMBL/GenBank/DDBJ databases">
        <authorList>
            <consortium name="Aspergillus chevalieri M1 genome sequencing consortium"/>
            <person name="Kazuki M."/>
            <person name="Futagami T."/>
        </authorList>
    </citation>
    <scope>NUCLEOTIDE SEQUENCE</scope>
    <source>
        <strain evidence="9">M1</strain>
    </source>
</reference>
<evidence type="ECO:0000256" key="3">
    <source>
        <dbReference type="ARBA" id="ARBA00022723"/>
    </source>
</evidence>
<evidence type="ECO:0000313" key="10">
    <source>
        <dbReference type="Proteomes" id="UP000637239"/>
    </source>
</evidence>
<keyword evidence="3 7" id="KW-0479">Metal-binding</keyword>
<dbReference type="InterPro" id="IPR013819">
    <property type="entry name" value="LipOase_C"/>
</dbReference>
<dbReference type="EMBL" id="AP024416">
    <property type="protein sequence ID" value="BCR84052.1"/>
    <property type="molecule type" value="Genomic_DNA"/>
</dbReference>
<dbReference type="GO" id="GO:0043651">
    <property type="term" value="P:linoleic acid metabolic process"/>
    <property type="evidence" value="ECO:0007669"/>
    <property type="project" value="UniProtKB-ARBA"/>
</dbReference>
<dbReference type="PROSITE" id="PS00711">
    <property type="entry name" value="LIPOXYGENASE_1"/>
    <property type="match status" value="1"/>
</dbReference>
<dbReference type="GO" id="GO:0046872">
    <property type="term" value="F:metal ion binding"/>
    <property type="evidence" value="ECO:0007669"/>
    <property type="project" value="UniProtKB-KW"/>
</dbReference>
<name>A0A7R7VGT2_ASPCH</name>
<dbReference type="RefSeq" id="XP_043132574.1">
    <property type="nucleotide sequence ID" value="XM_043276025.1"/>
</dbReference>
<feature type="domain" description="Lipoxygenase" evidence="8">
    <location>
        <begin position="109"/>
        <end position="760"/>
    </location>
</feature>
<evidence type="ECO:0000256" key="7">
    <source>
        <dbReference type="RuleBase" id="RU003974"/>
    </source>
</evidence>
<dbReference type="SUPFAM" id="SSF48484">
    <property type="entry name" value="Lipoxigenase"/>
    <property type="match status" value="1"/>
</dbReference>
<dbReference type="Gene3D" id="1.20.245.10">
    <property type="entry name" value="Lipoxygenase-1, Domain 5"/>
    <property type="match status" value="1"/>
</dbReference>
<evidence type="ECO:0000256" key="6">
    <source>
        <dbReference type="ARBA" id="ARBA00023004"/>
    </source>
</evidence>
<sequence length="760" mass="86558">MAESITPLNPGVVLGHPNVERNWPREASKLAVNSFDTGVFINELANIELLPGKLESLSDDEKKAFAQNPENLNWKASEQGPAPIKEGTYRGTQLALVKIYDLIEQRFSSFMDTANFEPLVPSPLTREQKLKFFAFTDSSDKYPPHLNLAGNAEAAEMEEDENHKSTLSPTKIFSLMRLLQLSSLLPGVVPDIIGGIGRGAAWVIFGSMDTPDKGEKLADVEKFNRDARGRYRFQRKDIFDLPNVGDLKDWYSDARFAQQHFTGTNPTTIERASDDWLQHFIQAAKAPEDAVAKKTIADLSRNCRESLYMQDYSYFREAAGMDPTAVIKCEFDEKDDKGKTTKSYRYGCASVCLFYLNEKGQLYPLAIIIDWRGSAERSVTIYNRELIKRTDLQSGSDKHDPKQKITDEADDWAWRYAKTCVQCSDWLRHEVTVHLANTHLVEEAVIVASNRQLDPDHPVMKLLYPHWQKTLALNAAARTTLVPHIIIKLIGFPEEEAFAFIRHAYKNFDFKKRYVPTDLNERGFPPEQLDDPKFHNYAYARCIHSMWYKIRNFVHYMLGLDYSGPDADNQVLHDERIQAWSAEMRSPKGADLPSFPTISTFEELVDCVTMCIHIASPQHTAVNYLQNYYQSFVVNKPPCLYAEPPASLQDLLGYTEQQLVKALPMNHTREWLLSSHIPYLLSFKPGDKESLIDYAASKYHVYANKTSRKDLCVAYAAGQFYEALVDSAKEFKDFGQATDDWGTIPYEVLNPEWNAVSILI</sequence>
<keyword evidence="5 7" id="KW-0560">Oxidoreductase</keyword>
<accession>A0A7R7VGT2</accession>
<dbReference type="InterPro" id="IPR000907">
    <property type="entry name" value="LipOase"/>
</dbReference>
<comment type="cofactor">
    <cofactor evidence="1 7">
        <name>Fe cation</name>
        <dbReference type="ChEBI" id="CHEBI:24875"/>
    </cofactor>
</comment>
<evidence type="ECO:0000256" key="2">
    <source>
        <dbReference type="ARBA" id="ARBA00021175"/>
    </source>
</evidence>
<evidence type="ECO:0000313" key="9">
    <source>
        <dbReference type="EMBL" id="BCR84052.1"/>
    </source>
</evidence>
<dbReference type="Pfam" id="PF00305">
    <property type="entry name" value="Lipoxygenase"/>
    <property type="match status" value="1"/>
</dbReference>
<dbReference type="PRINTS" id="PR00087">
    <property type="entry name" value="LIPOXYGENASE"/>
</dbReference>
<dbReference type="KEGG" id="ache:ACHE_11454A"/>
<evidence type="ECO:0000256" key="5">
    <source>
        <dbReference type="ARBA" id="ARBA00023002"/>
    </source>
</evidence>
<keyword evidence="10" id="KW-1185">Reference proteome</keyword>
<dbReference type="PROSITE" id="PS51393">
    <property type="entry name" value="LIPOXYGENASE_3"/>
    <property type="match status" value="1"/>
</dbReference>